<evidence type="ECO:0000256" key="8">
    <source>
        <dbReference type="ARBA" id="ARBA00034120"/>
    </source>
</evidence>
<evidence type="ECO:0000259" key="10">
    <source>
        <dbReference type="PROSITE" id="PS50878"/>
    </source>
</evidence>
<dbReference type="InterPro" id="IPR030931">
    <property type="entry name" value="Group_II_RT_mat"/>
</dbReference>
<evidence type="ECO:0000313" key="11">
    <source>
        <dbReference type="EMBL" id="MCO1336869.1"/>
    </source>
</evidence>
<comment type="similarity">
    <text evidence="8">Belongs to the bacterial reverse transcriptase family.</text>
</comment>
<keyword evidence="3 11" id="KW-0548">Nucleotidyltransferase</keyword>
<keyword evidence="12" id="KW-1185">Reference proteome</keyword>
<evidence type="ECO:0000256" key="6">
    <source>
        <dbReference type="ARBA" id="ARBA00022918"/>
    </source>
</evidence>
<dbReference type="GO" id="GO:0046872">
    <property type="term" value="F:metal ion binding"/>
    <property type="evidence" value="ECO:0007669"/>
    <property type="project" value="UniProtKB-KW"/>
</dbReference>
<keyword evidence="4" id="KW-0479">Metal-binding</keyword>
<dbReference type="SUPFAM" id="SSF56672">
    <property type="entry name" value="DNA/RNA polymerases"/>
    <property type="match status" value="1"/>
</dbReference>
<accession>A0A9X2J7R5</accession>
<keyword evidence="6 11" id="KW-0695">RNA-directed DNA polymerase</keyword>
<evidence type="ECO:0000256" key="5">
    <source>
        <dbReference type="ARBA" id="ARBA00022842"/>
    </source>
</evidence>
<evidence type="ECO:0000256" key="1">
    <source>
        <dbReference type="ARBA" id="ARBA00012493"/>
    </source>
</evidence>
<dbReference type="InterPro" id="IPR000477">
    <property type="entry name" value="RT_dom"/>
</dbReference>
<dbReference type="Proteomes" id="UP001139028">
    <property type="component" value="Unassembled WGS sequence"/>
</dbReference>
<dbReference type="PANTHER" id="PTHR34047:SF8">
    <property type="entry name" value="PROTEIN YKFC"/>
    <property type="match status" value="1"/>
</dbReference>
<evidence type="ECO:0000256" key="9">
    <source>
        <dbReference type="ARBA" id="ARBA00048173"/>
    </source>
</evidence>
<keyword evidence="5" id="KW-0460">Magnesium</keyword>
<name>A0A9X2J7R5_9GAMM</name>
<dbReference type="EMBL" id="JALBWM010000221">
    <property type="protein sequence ID" value="MCO1336869.1"/>
    <property type="molecule type" value="Genomic_DNA"/>
</dbReference>
<dbReference type="GO" id="GO:0051607">
    <property type="term" value="P:defense response to virus"/>
    <property type="evidence" value="ECO:0007669"/>
    <property type="project" value="UniProtKB-KW"/>
</dbReference>
<evidence type="ECO:0000256" key="7">
    <source>
        <dbReference type="ARBA" id="ARBA00023118"/>
    </source>
</evidence>
<dbReference type="PANTHER" id="PTHR34047">
    <property type="entry name" value="NUCLEAR INTRON MATURASE 1, MITOCHONDRIAL-RELATED"/>
    <property type="match status" value="1"/>
</dbReference>
<reference evidence="11" key="1">
    <citation type="journal article" date="2022" name="Arch. Microbiol.">
        <title>Microbulbifer okhotskensis sp. nov., isolated from a deep bottom sediment of the Okhotsk Sea.</title>
        <authorList>
            <person name="Romanenko L."/>
            <person name="Kurilenko V."/>
            <person name="Otstavnykh N."/>
            <person name="Velansky P."/>
            <person name="Isaeva M."/>
            <person name="Mikhailov V."/>
        </authorList>
    </citation>
    <scope>NUCLEOTIDE SEQUENCE</scope>
    <source>
        <strain evidence="11">OS29</strain>
    </source>
</reference>
<dbReference type="NCBIfam" id="TIGR04416">
    <property type="entry name" value="group_II_RT_mat"/>
    <property type="match status" value="1"/>
</dbReference>
<keyword evidence="7" id="KW-0051">Antiviral defense</keyword>
<sequence>MILNSNEDLLDTILSKENLSAAWKHVRSNKGAAGIDGITIDDFVQHFKAVGDEIVETIRQGHYQPLPVRRVYIRKPDGGQRGLGIPTIFDRVIQQAIAQVINPIFDTIFSEFSYGFRPKRSQHHAVKKLQKYIEVGKRIAVDVDLSKFFDRVNHDFLMSLLSQRIGDKRLLKLIASNLRAGRVENGCWQACYEGVPQGGPLSPLLSNIVLDLLDKKLEKRQHHFVRYADDFVIVVSSKRAGERVMASIKRFVERKLKLKVNDAKSQVVPVSRCKFLGFSFLGAKLVWHDKSLLQFKYRIRQITGRSRGISMEKKMKELTVYLRGWINYFGIAQGFQTCIQL</sequence>
<dbReference type="PROSITE" id="PS50878">
    <property type="entry name" value="RT_POL"/>
    <property type="match status" value="1"/>
</dbReference>
<dbReference type="InterPro" id="IPR013597">
    <property type="entry name" value="Mat_intron_G2"/>
</dbReference>
<dbReference type="RefSeq" id="WP_252472880.1">
    <property type="nucleotide sequence ID" value="NZ_JALBWM010000221.1"/>
</dbReference>
<keyword evidence="2 11" id="KW-0808">Transferase</keyword>
<evidence type="ECO:0000313" key="12">
    <source>
        <dbReference type="Proteomes" id="UP001139028"/>
    </source>
</evidence>
<evidence type="ECO:0000256" key="3">
    <source>
        <dbReference type="ARBA" id="ARBA00022695"/>
    </source>
</evidence>
<dbReference type="InterPro" id="IPR000123">
    <property type="entry name" value="Reverse_transcriptase_msDNA"/>
</dbReference>
<dbReference type="GO" id="GO:0003723">
    <property type="term" value="F:RNA binding"/>
    <property type="evidence" value="ECO:0007669"/>
    <property type="project" value="InterPro"/>
</dbReference>
<feature type="domain" description="Reverse transcriptase" evidence="10">
    <location>
        <begin position="54"/>
        <end position="280"/>
    </location>
</feature>
<comment type="catalytic activity">
    <reaction evidence="9">
        <text>DNA(n) + a 2'-deoxyribonucleoside 5'-triphosphate = DNA(n+1) + diphosphate</text>
        <dbReference type="Rhea" id="RHEA:22508"/>
        <dbReference type="Rhea" id="RHEA-COMP:17339"/>
        <dbReference type="Rhea" id="RHEA-COMP:17340"/>
        <dbReference type="ChEBI" id="CHEBI:33019"/>
        <dbReference type="ChEBI" id="CHEBI:61560"/>
        <dbReference type="ChEBI" id="CHEBI:173112"/>
        <dbReference type="EC" id="2.7.7.49"/>
    </reaction>
</comment>
<dbReference type="AlphaFoldDB" id="A0A9X2J7R5"/>
<evidence type="ECO:0000256" key="2">
    <source>
        <dbReference type="ARBA" id="ARBA00022679"/>
    </source>
</evidence>
<dbReference type="InterPro" id="IPR043502">
    <property type="entry name" value="DNA/RNA_pol_sf"/>
</dbReference>
<evidence type="ECO:0000256" key="4">
    <source>
        <dbReference type="ARBA" id="ARBA00022723"/>
    </source>
</evidence>
<protein>
    <recommendedName>
        <fullName evidence="1">RNA-directed DNA polymerase</fullName>
        <ecNumber evidence="1">2.7.7.49</ecNumber>
    </recommendedName>
</protein>
<proteinExistence type="inferred from homology"/>
<dbReference type="InterPro" id="IPR051083">
    <property type="entry name" value="GrpII_Intron_Splice-Mob/Def"/>
</dbReference>
<dbReference type="EC" id="2.7.7.49" evidence="1"/>
<dbReference type="PRINTS" id="PR00866">
    <property type="entry name" value="RNADNAPOLMS"/>
</dbReference>
<dbReference type="Pfam" id="PF00078">
    <property type="entry name" value="RVT_1"/>
    <property type="match status" value="1"/>
</dbReference>
<dbReference type="GO" id="GO:0003964">
    <property type="term" value="F:RNA-directed DNA polymerase activity"/>
    <property type="evidence" value="ECO:0007669"/>
    <property type="project" value="UniProtKB-KW"/>
</dbReference>
<organism evidence="11 12">
    <name type="scientific">Microbulbifer okhotskensis</name>
    <dbReference type="NCBI Taxonomy" id="2926617"/>
    <lineage>
        <taxon>Bacteria</taxon>
        <taxon>Pseudomonadati</taxon>
        <taxon>Pseudomonadota</taxon>
        <taxon>Gammaproteobacteria</taxon>
        <taxon>Cellvibrionales</taxon>
        <taxon>Microbulbiferaceae</taxon>
        <taxon>Microbulbifer</taxon>
    </lineage>
</organism>
<gene>
    <name evidence="11" type="primary">ltrA</name>
    <name evidence="11" type="ORF">MO867_21305</name>
</gene>
<comment type="caution">
    <text evidence="11">The sequence shown here is derived from an EMBL/GenBank/DDBJ whole genome shotgun (WGS) entry which is preliminary data.</text>
</comment>
<dbReference type="CDD" id="cd01651">
    <property type="entry name" value="RT_G2_intron"/>
    <property type="match status" value="1"/>
</dbReference>
<dbReference type="Pfam" id="PF08388">
    <property type="entry name" value="GIIM"/>
    <property type="match status" value="1"/>
</dbReference>